<name>A0ABX5XTV2_9BACT</name>
<keyword evidence="2" id="KW-1185">Reference proteome</keyword>
<accession>A0ABX5XTV2</accession>
<evidence type="ECO:0000313" key="1">
    <source>
        <dbReference type="EMBL" id="QDV85453.1"/>
    </source>
</evidence>
<dbReference type="Proteomes" id="UP000318081">
    <property type="component" value="Chromosome"/>
</dbReference>
<organism evidence="1 2">
    <name type="scientific">Stieleria magnilauensis</name>
    <dbReference type="NCBI Taxonomy" id="2527963"/>
    <lineage>
        <taxon>Bacteria</taxon>
        <taxon>Pseudomonadati</taxon>
        <taxon>Planctomycetota</taxon>
        <taxon>Planctomycetia</taxon>
        <taxon>Pirellulales</taxon>
        <taxon>Pirellulaceae</taxon>
        <taxon>Stieleria</taxon>
    </lineage>
</organism>
<protein>
    <submittedName>
        <fullName evidence="1">Uncharacterized protein</fullName>
    </submittedName>
</protein>
<sequence length="121" mass="13529">MNATTETPSTTTVAARIAGEDINQGDYVTVLNELVELPSYLWSCSGAALPADELVRIPYKPSDAGQPYKVIAVCLPFVYVKRPRGGVNVIDTRQQQLVRLDPDHSRSVWKQMRKTLKKKQK</sequence>
<dbReference type="RefSeq" id="WP_145215107.1">
    <property type="nucleotide sequence ID" value="NZ_CP036432.1"/>
</dbReference>
<gene>
    <name evidence="1" type="ORF">TBK1r_44340</name>
</gene>
<evidence type="ECO:0000313" key="2">
    <source>
        <dbReference type="Proteomes" id="UP000318081"/>
    </source>
</evidence>
<proteinExistence type="predicted"/>
<dbReference type="EMBL" id="CP036432">
    <property type="protein sequence ID" value="QDV85453.1"/>
    <property type="molecule type" value="Genomic_DNA"/>
</dbReference>
<reference evidence="1 2" key="1">
    <citation type="submission" date="2019-02" db="EMBL/GenBank/DDBJ databases">
        <title>Deep-cultivation of Planctomycetes and their phenomic and genomic characterization uncovers novel biology.</title>
        <authorList>
            <person name="Wiegand S."/>
            <person name="Jogler M."/>
            <person name="Boedeker C."/>
            <person name="Pinto D."/>
            <person name="Vollmers J."/>
            <person name="Rivas-Marin E."/>
            <person name="Kohn T."/>
            <person name="Peeters S.H."/>
            <person name="Heuer A."/>
            <person name="Rast P."/>
            <person name="Oberbeckmann S."/>
            <person name="Bunk B."/>
            <person name="Jeske O."/>
            <person name="Meyerdierks A."/>
            <person name="Storesund J.E."/>
            <person name="Kallscheuer N."/>
            <person name="Luecker S."/>
            <person name="Lage O.M."/>
            <person name="Pohl T."/>
            <person name="Merkel B.J."/>
            <person name="Hornburger P."/>
            <person name="Mueller R.-W."/>
            <person name="Bruemmer F."/>
            <person name="Labrenz M."/>
            <person name="Spormann A.M."/>
            <person name="Op den Camp H."/>
            <person name="Overmann J."/>
            <person name="Amann R."/>
            <person name="Jetten M.S.M."/>
            <person name="Mascher T."/>
            <person name="Medema M.H."/>
            <person name="Devos D.P."/>
            <person name="Kaster A.-K."/>
            <person name="Ovreas L."/>
            <person name="Rohde M."/>
            <person name="Galperin M.Y."/>
            <person name="Jogler C."/>
        </authorList>
    </citation>
    <scope>NUCLEOTIDE SEQUENCE [LARGE SCALE GENOMIC DNA]</scope>
    <source>
        <strain evidence="1 2">TBK1r</strain>
    </source>
</reference>